<evidence type="ECO:0000313" key="2">
    <source>
        <dbReference type="EMBL" id="MBW0483187.1"/>
    </source>
</evidence>
<reference evidence="2" key="1">
    <citation type="submission" date="2021-03" db="EMBL/GenBank/DDBJ databases">
        <title>Draft genome sequence of rust myrtle Austropuccinia psidii MF-1, a brazilian biotype.</title>
        <authorList>
            <person name="Quecine M.C."/>
            <person name="Pachon D.M.R."/>
            <person name="Bonatelli M.L."/>
            <person name="Correr F.H."/>
            <person name="Franceschini L.M."/>
            <person name="Leite T.F."/>
            <person name="Margarido G.R.A."/>
            <person name="Almeida C.A."/>
            <person name="Ferrarezi J.A."/>
            <person name="Labate C.A."/>
        </authorList>
    </citation>
    <scope>NUCLEOTIDE SEQUENCE</scope>
    <source>
        <strain evidence="2">MF-1</strain>
    </source>
</reference>
<protein>
    <submittedName>
        <fullName evidence="2">Uncharacterized protein</fullName>
    </submittedName>
</protein>
<comment type="caution">
    <text evidence="2">The sequence shown here is derived from an EMBL/GenBank/DDBJ whole genome shotgun (WGS) entry which is preliminary data.</text>
</comment>
<gene>
    <name evidence="2" type="ORF">O181_022902</name>
</gene>
<dbReference type="AlphaFoldDB" id="A0A9Q3CGF9"/>
<organism evidence="2 3">
    <name type="scientific">Austropuccinia psidii MF-1</name>
    <dbReference type="NCBI Taxonomy" id="1389203"/>
    <lineage>
        <taxon>Eukaryota</taxon>
        <taxon>Fungi</taxon>
        <taxon>Dikarya</taxon>
        <taxon>Basidiomycota</taxon>
        <taxon>Pucciniomycotina</taxon>
        <taxon>Pucciniomycetes</taxon>
        <taxon>Pucciniales</taxon>
        <taxon>Sphaerophragmiaceae</taxon>
        <taxon>Austropuccinia</taxon>
    </lineage>
</organism>
<name>A0A9Q3CGF9_9BASI</name>
<keyword evidence="3" id="KW-1185">Reference proteome</keyword>
<dbReference type="EMBL" id="AVOT02007110">
    <property type="protein sequence ID" value="MBW0483187.1"/>
    <property type="molecule type" value="Genomic_DNA"/>
</dbReference>
<dbReference type="Proteomes" id="UP000765509">
    <property type="component" value="Unassembled WGS sequence"/>
</dbReference>
<evidence type="ECO:0000256" key="1">
    <source>
        <dbReference type="SAM" id="MobiDB-lite"/>
    </source>
</evidence>
<accession>A0A9Q3CGF9</accession>
<sequence>MKNPSIFWWMEMTNKWKTFKTKLKMKKVKFSEHHELSDEEIINEIEKDFKIMEERDKNLEETYHRNFLDRPLNNQEEPYEWQLENPEFIQQPPNEDEETE</sequence>
<proteinExistence type="predicted"/>
<evidence type="ECO:0000313" key="3">
    <source>
        <dbReference type="Proteomes" id="UP000765509"/>
    </source>
</evidence>
<feature type="region of interest" description="Disordered" evidence="1">
    <location>
        <begin position="68"/>
        <end position="100"/>
    </location>
</feature>